<protein>
    <submittedName>
        <fullName evidence="1">Unannotated protein</fullName>
    </submittedName>
</protein>
<dbReference type="EMBL" id="CAEZTG010000032">
    <property type="protein sequence ID" value="CAB4560211.1"/>
    <property type="molecule type" value="Genomic_DNA"/>
</dbReference>
<reference evidence="1" key="1">
    <citation type="submission" date="2020-05" db="EMBL/GenBank/DDBJ databases">
        <authorList>
            <person name="Chiriac C."/>
            <person name="Salcher M."/>
            <person name="Ghai R."/>
            <person name="Kavagutti S V."/>
        </authorList>
    </citation>
    <scope>NUCLEOTIDE SEQUENCE</scope>
</reference>
<name>A0A6J6D8C4_9ZZZZ</name>
<gene>
    <name evidence="1" type="ORF">UFOPK1603_00507</name>
</gene>
<sequence>MISNDQPIETLIYIENYDDVGLPHAEYLERIIVGAKWFDLPEAWINELTDTEM</sequence>
<dbReference type="Gene3D" id="3.10.490.10">
    <property type="entry name" value="Gamma-glutamyl cyclotransferase-like"/>
    <property type="match status" value="1"/>
</dbReference>
<proteinExistence type="predicted"/>
<organism evidence="1">
    <name type="scientific">freshwater metagenome</name>
    <dbReference type="NCBI Taxonomy" id="449393"/>
    <lineage>
        <taxon>unclassified sequences</taxon>
        <taxon>metagenomes</taxon>
        <taxon>ecological metagenomes</taxon>
    </lineage>
</organism>
<evidence type="ECO:0000313" key="1">
    <source>
        <dbReference type="EMBL" id="CAB4560211.1"/>
    </source>
</evidence>
<accession>A0A6J6D8C4</accession>
<dbReference type="AlphaFoldDB" id="A0A6J6D8C4"/>